<dbReference type="OrthoDB" id="2291259at2"/>
<dbReference type="RefSeq" id="WP_057707359.1">
    <property type="nucleotide sequence ID" value="NZ_JQCL01000089.1"/>
</dbReference>
<proteinExistence type="predicted"/>
<dbReference type="EMBL" id="JQCL01000089">
    <property type="protein sequence ID" value="KRO08056.1"/>
    <property type="molecule type" value="Genomic_DNA"/>
</dbReference>
<sequence>MKIEILPAAQSTALAILSLQHLDNRELNPAIEKQLVTQNVAVANPQSALADLIQLIDHRHPVGIQAWDMTALNVPCAQVRVNEKAVTLVTPMESTVAPNLNAKSSRVLIVIGSPGAGSEVVHATGQELQRKIKAFFGIQARLQFRTCNQETQSLETTKTDELA</sequence>
<name>A0A0R2M1V1_9LACO</name>
<comment type="caution">
    <text evidence="1">The sequence shown here is derived from an EMBL/GenBank/DDBJ whole genome shotgun (WGS) entry which is preliminary data.</text>
</comment>
<keyword evidence="2" id="KW-1185">Reference proteome</keyword>
<evidence type="ECO:0000313" key="2">
    <source>
        <dbReference type="Proteomes" id="UP000051783"/>
    </source>
</evidence>
<accession>A0A0R2M1V1</accession>
<gene>
    <name evidence="1" type="ORF">IV64_GL000906</name>
</gene>
<protein>
    <submittedName>
        <fullName evidence="1">Uncharacterized protein</fullName>
    </submittedName>
</protein>
<reference evidence="1 2" key="1">
    <citation type="journal article" date="2015" name="Genome Announc.">
        <title>Expanding the biotechnology potential of lactobacilli through comparative genomics of 213 strains and associated genera.</title>
        <authorList>
            <person name="Sun Z."/>
            <person name="Harris H.M."/>
            <person name="McCann A."/>
            <person name="Guo C."/>
            <person name="Argimon S."/>
            <person name="Zhang W."/>
            <person name="Yang X."/>
            <person name="Jeffery I.B."/>
            <person name="Cooney J.C."/>
            <person name="Kagawa T.F."/>
            <person name="Liu W."/>
            <person name="Song Y."/>
            <person name="Salvetti E."/>
            <person name="Wrobel A."/>
            <person name="Rasinkangas P."/>
            <person name="Parkhill J."/>
            <person name="Rea M.C."/>
            <person name="O'Sullivan O."/>
            <person name="Ritari J."/>
            <person name="Douillard F.P."/>
            <person name="Paul Ross R."/>
            <person name="Yang R."/>
            <person name="Briner A.E."/>
            <person name="Felis G.E."/>
            <person name="de Vos W.M."/>
            <person name="Barrangou R."/>
            <person name="Klaenhammer T.R."/>
            <person name="Caufield P.W."/>
            <person name="Cui Y."/>
            <person name="Zhang H."/>
            <person name="O'Toole P.W."/>
        </authorList>
    </citation>
    <scope>NUCLEOTIDE SEQUENCE [LARGE SCALE GENOMIC DNA]</scope>
    <source>
        <strain evidence="1 2">LMG 26013</strain>
    </source>
</reference>
<dbReference type="PATRIC" id="fig|942150.3.peg.935"/>
<evidence type="ECO:0000313" key="1">
    <source>
        <dbReference type="EMBL" id="KRO08056.1"/>
    </source>
</evidence>
<dbReference type="AlphaFoldDB" id="A0A0R2M1V1"/>
<dbReference type="Proteomes" id="UP000051783">
    <property type="component" value="Unassembled WGS sequence"/>
</dbReference>
<organism evidence="1 2">
    <name type="scientific">Lactiplantibacillus xiangfangensis</name>
    <dbReference type="NCBI Taxonomy" id="942150"/>
    <lineage>
        <taxon>Bacteria</taxon>
        <taxon>Bacillati</taxon>
        <taxon>Bacillota</taxon>
        <taxon>Bacilli</taxon>
        <taxon>Lactobacillales</taxon>
        <taxon>Lactobacillaceae</taxon>
        <taxon>Lactiplantibacillus</taxon>
    </lineage>
</organism>